<dbReference type="EMBL" id="CAXKWB010005001">
    <property type="protein sequence ID" value="CAL4076140.1"/>
    <property type="molecule type" value="Genomic_DNA"/>
</dbReference>
<dbReference type="PANTHER" id="PTHR32046">
    <property type="entry name" value="G DOMAIN-CONTAINING PROTEIN"/>
    <property type="match status" value="1"/>
</dbReference>
<comment type="similarity">
    <text evidence="1">Belongs to the TRAFAC class TrmE-Era-EngA-EngB-Septin-like GTPase superfamily. AIG1/Toc34/Toc159-like paraseptin GTPase family. IAN subfamily.</text>
</comment>
<evidence type="ECO:0000256" key="2">
    <source>
        <dbReference type="ARBA" id="ARBA00022741"/>
    </source>
</evidence>
<dbReference type="GO" id="GO:0005525">
    <property type="term" value="F:GTP binding"/>
    <property type="evidence" value="ECO:0007669"/>
    <property type="project" value="InterPro"/>
</dbReference>
<dbReference type="InterPro" id="IPR027417">
    <property type="entry name" value="P-loop_NTPase"/>
</dbReference>
<dbReference type="PANTHER" id="PTHR32046:SF14">
    <property type="match status" value="1"/>
</dbReference>
<sequence>MTKNDDSDYILHISQSISSKTILAYTVEHEVENGLDIRKLEFKKEFEDCVNCIRRVSLGNQNVKSSRSILLVGATGAGKSSLVSSLVNKAFGIRYEDNYRIKIVEKESQNKSSAESQTEWITVYQFNHMPGMSIDYNLTIIDTPGLNDTRGLAFDKLMFERLEMVLKIDRFGVDELHCIGIVTQASATRLTDSQKYVYDGCMRMFGNNVKEIIHIMATYSDQSEPKIIDGLNKVGVEYVQLHQFNNSSMYLNNKSDNKRHAKMNELNWEYMDETCGDFLNFLSTADGQSLTQTAETLENRRVLHNKIKKVEKKFLTDLKKAQNLQQVRSSANGNQNKALKLTDIAPRKVPCTTKVLNCTSCNVTCHNPCYGKDKCKLCKELSKEGKCCRVCGCLHYSHFTDTFHYINVLVETSYKEASEQERMENMRELIKSLVELRNCVDTLKTVALRPVPISIEDYVESLIETENEKNDESTK</sequence>
<dbReference type="AlphaFoldDB" id="A0AAV2QDS3"/>
<dbReference type="Proteomes" id="UP001497623">
    <property type="component" value="Unassembled WGS sequence"/>
</dbReference>
<gene>
    <name evidence="4" type="ORF">MNOR_LOCUS10063</name>
</gene>
<feature type="non-terminal residue" evidence="4">
    <location>
        <position position="475"/>
    </location>
</feature>
<keyword evidence="2" id="KW-0547">Nucleotide-binding</keyword>
<feature type="domain" description="AIG1-type G" evidence="3">
    <location>
        <begin position="68"/>
        <end position="263"/>
    </location>
</feature>
<proteinExistence type="inferred from homology"/>
<evidence type="ECO:0000313" key="4">
    <source>
        <dbReference type="EMBL" id="CAL4076140.1"/>
    </source>
</evidence>
<comment type="caution">
    <text evidence="4">The sequence shown here is derived from an EMBL/GenBank/DDBJ whole genome shotgun (WGS) entry which is preliminary data.</text>
</comment>
<dbReference type="SUPFAM" id="SSF52540">
    <property type="entry name" value="P-loop containing nucleoside triphosphate hydrolases"/>
    <property type="match status" value="1"/>
</dbReference>
<dbReference type="Gene3D" id="3.40.50.300">
    <property type="entry name" value="P-loop containing nucleotide triphosphate hydrolases"/>
    <property type="match status" value="1"/>
</dbReference>
<evidence type="ECO:0000313" key="5">
    <source>
        <dbReference type="Proteomes" id="UP001497623"/>
    </source>
</evidence>
<dbReference type="CDD" id="cd00882">
    <property type="entry name" value="Ras_like_GTPase"/>
    <property type="match status" value="1"/>
</dbReference>
<organism evidence="4 5">
    <name type="scientific">Meganyctiphanes norvegica</name>
    <name type="common">Northern krill</name>
    <name type="synonym">Thysanopoda norvegica</name>
    <dbReference type="NCBI Taxonomy" id="48144"/>
    <lineage>
        <taxon>Eukaryota</taxon>
        <taxon>Metazoa</taxon>
        <taxon>Ecdysozoa</taxon>
        <taxon>Arthropoda</taxon>
        <taxon>Crustacea</taxon>
        <taxon>Multicrustacea</taxon>
        <taxon>Malacostraca</taxon>
        <taxon>Eumalacostraca</taxon>
        <taxon>Eucarida</taxon>
        <taxon>Euphausiacea</taxon>
        <taxon>Euphausiidae</taxon>
        <taxon>Meganyctiphanes</taxon>
    </lineage>
</organism>
<dbReference type="InterPro" id="IPR006703">
    <property type="entry name" value="G_AIG1"/>
</dbReference>
<evidence type="ECO:0000259" key="3">
    <source>
        <dbReference type="Pfam" id="PF04548"/>
    </source>
</evidence>
<keyword evidence="5" id="KW-1185">Reference proteome</keyword>
<dbReference type="Pfam" id="PF04548">
    <property type="entry name" value="AIG1"/>
    <property type="match status" value="1"/>
</dbReference>
<reference evidence="4 5" key="1">
    <citation type="submission" date="2024-05" db="EMBL/GenBank/DDBJ databases">
        <authorList>
            <person name="Wallberg A."/>
        </authorList>
    </citation>
    <scope>NUCLEOTIDE SEQUENCE [LARGE SCALE GENOMIC DNA]</scope>
</reference>
<name>A0AAV2QDS3_MEGNR</name>
<protein>
    <recommendedName>
        <fullName evidence="3">AIG1-type G domain-containing protein</fullName>
    </recommendedName>
</protein>
<evidence type="ECO:0000256" key="1">
    <source>
        <dbReference type="ARBA" id="ARBA00008535"/>
    </source>
</evidence>
<accession>A0AAV2QDS3</accession>